<accession>A0ABY3SKK1</accession>
<gene>
    <name evidence="2" type="ORF">L0M14_04105</name>
</gene>
<feature type="transmembrane region" description="Helical" evidence="1">
    <location>
        <begin position="186"/>
        <end position="203"/>
    </location>
</feature>
<evidence type="ECO:0000256" key="1">
    <source>
        <dbReference type="SAM" id="Phobius"/>
    </source>
</evidence>
<keyword evidence="1" id="KW-1133">Transmembrane helix</keyword>
<feature type="transmembrane region" description="Helical" evidence="1">
    <location>
        <begin position="115"/>
        <end position="137"/>
    </location>
</feature>
<feature type="transmembrane region" description="Helical" evidence="1">
    <location>
        <begin position="45"/>
        <end position="65"/>
    </location>
</feature>
<keyword evidence="3" id="KW-1185">Reference proteome</keyword>
<dbReference type="RefSeq" id="WP_235120971.1">
    <property type="nucleotide sequence ID" value="NZ_CP090978.1"/>
</dbReference>
<dbReference type="Proteomes" id="UP001649230">
    <property type="component" value="Chromosome"/>
</dbReference>
<feature type="transmembrane region" description="Helical" evidence="1">
    <location>
        <begin position="158"/>
        <end position="174"/>
    </location>
</feature>
<proteinExistence type="predicted"/>
<keyword evidence="1" id="KW-0472">Membrane</keyword>
<evidence type="ECO:0000313" key="2">
    <source>
        <dbReference type="EMBL" id="UJF34397.1"/>
    </source>
</evidence>
<organism evidence="2 3">
    <name type="scientific">Paenibacillus hexagrammi</name>
    <dbReference type="NCBI Taxonomy" id="2908839"/>
    <lineage>
        <taxon>Bacteria</taxon>
        <taxon>Bacillati</taxon>
        <taxon>Bacillota</taxon>
        <taxon>Bacilli</taxon>
        <taxon>Bacillales</taxon>
        <taxon>Paenibacillaceae</taxon>
        <taxon>Paenibacillus</taxon>
    </lineage>
</organism>
<keyword evidence="1" id="KW-0812">Transmembrane</keyword>
<feature type="transmembrane region" description="Helical" evidence="1">
    <location>
        <begin position="72"/>
        <end position="95"/>
    </location>
</feature>
<sequence>MTRWILVLLSFVQYIPIILLTLVLFRQRIQPYVREIVLVSWLGAFAAWYIGPFACVIGMFALYYFKLKFRPVAAMLAVLSGYTLSGIISTLVLLLNDTLGILSTKSMADAVHENLLDVLLLVILFIIAKGVVISAMIRFRLGFTFLVHYTKIPFTRKNLGFYGFILIVLTVLLKDRFHFSILETGMSIQMITMTAVMFVYMVLREELGYE</sequence>
<evidence type="ECO:0000313" key="3">
    <source>
        <dbReference type="Proteomes" id="UP001649230"/>
    </source>
</evidence>
<reference evidence="2 3" key="1">
    <citation type="journal article" date="2024" name="Int. J. Syst. Evol. Microbiol.">
        <title>Paenibacillus hexagrammi sp. nov., a novel bacterium isolated from the gut content of Hexagrammos agrammus.</title>
        <authorList>
            <person name="Jung H.K."/>
            <person name="Kim D.G."/>
            <person name="Zin H."/>
            <person name="Park J."/>
            <person name="Jung H."/>
            <person name="Kim Y.O."/>
            <person name="Kong H.J."/>
            <person name="Kim J.W."/>
            <person name="Kim Y.S."/>
        </authorList>
    </citation>
    <scope>NUCLEOTIDE SEQUENCE [LARGE SCALE GENOMIC DNA]</scope>
    <source>
        <strain evidence="2 3">YPD9-1</strain>
    </source>
</reference>
<feature type="transmembrane region" description="Helical" evidence="1">
    <location>
        <begin position="5"/>
        <end position="25"/>
    </location>
</feature>
<name>A0ABY3SKK1_9BACL</name>
<protein>
    <submittedName>
        <fullName evidence="2">Uncharacterized protein</fullName>
    </submittedName>
</protein>
<dbReference type="EMBL" id="CP090978">
    <property type="protein sequence ID" value="UJF34397.1"/>
    <property type="molecule type" value="Genomic_DNA"/>
</dbReference>